<dbReference type="AlphaFoldDB" id="A0A1M5DG83"/>
<keyword evidence="3" id="KW-1185">Reference proteome</keyword>
<dbReference type="Proteomes" id="UP000184471">
    <property type="component" value="Unassembled WGS sequence"/>
</dbReference>
<dbReference type="EMBL" id="FQVX01000001">
    <property type="protein sequence ID" value="SHF65935.1"/>
    <property type="molecule type" value="Genomic_DNA"/>
</dbReference>
<proteinExistence type="predicted"/>
<dbReference type="STRING" id="1070870.SAMN05444351_0366"/>
<keyword evidence="1" id="KW-1133">Transmembrane helix</keyword>
<sequence>MENDAIDRETAAAQLAALRSDREALADRVVQPWWYDVALGLLLFGFLASYALDSLWVTFPALLLFGAGLGALVSTYRRRTGLWLDTPPRVMAAWGAFVLVVLVPAFVLAVGFDQHWVMVPAGAVLGLAAGLLSRVYGRRWAAELRSGGGL</sequence>
<keyword evidence="1" id="KW-0472">Membrane</keyword>
<accession>A0A1M5DG83</accession>
<evidence type="ECO:0000313" key="3">
    <source>
        <dbReference type="Proteomes" id="UP000184471"/>
    </source>
</evidence>
<protein>
    <submittedName>
        <fullName evidence="2">Uncharacterized protein</fullName>
    </submittedName>
</protein>
<evidence type="ECO:0000313" key="2">
    <source>
        <dbReference type="EMBL" id="SHF65935.1"/>
    </source>
</evidence>
<dbReference type="RefSeq" id="WP_073418229.1">
    <property type="nucleotide sequence ID" value="NZ_FQVX01000001.1"/>
</dbReference>
<feature type="transmembrane region" description="Helical" evidence="1">
    <location>
        <begin position="116"/>
        <end position="136"/>
    </location>
</feature>
<gene>
    <name evidence="2" type="ORF">SAMN05444351_0366</name>
</gene>
<feature type="transmembrane region" description="Helical" evidence="1">
    <location>
        <begin position="88"/>
        <end position="110"/>
    </location>
</feature>
<reference evidence="2 3" key="1">
    <citation type="submission" date="2016-11" db="EMBL/GenBank/DDBJ databases">
        <authorList>
            <person name="Jaros S."/>
            <person name="Januszkiewicz K."/>
            <person name="Wedrychowicz H."/>
        </authorList>
    </citation>
    <scope>NUCLEOTIDE SEQUENCE [LARGE SCALE GENOMIC DNA]</scope>
    <source>
        <strain evidence="2 3">DSM 45408</strain>
    </source>
</reference>
<organism evidence="2 3">
    <name type="scientific">Geodermatophilus nigrescens</name>
    <dbReference type="NCBI Taxonomy" id="1070870"/>
    <lineage>
        <taxon>Bacteria</taxon>
        <taxon>Bacillati</taxon>
        <taxon>Actinomycetota</taxon>
        <taxon>Actinomycetes</taxon>
        <taxon>Geodermatophilales</taxon>
        <taxon>Geodermatophilaceae</taxon>
        <taxon>Geodermatophilus</taxon>
    </lineage>
</organism>
<keyword evidence="1" id="KW-0812">Transmembrane</keyword>
<dbReference type="OrthoDB" id="5192819at2"/>
<evidence type="ECO:0000256" key="1">
    <source>
        <dbReference type="SAM" id="Phobius"/>
    </source>
</evidence>
<name>A0A1M5DG83_9ACTN</name>
<feature type="transmembrane region" description="Helical" evidence="1">
    <location>
        <begin position="33"/>
        <end position="52"/>
    </location>
</feature>
<feature type="transmembrane region" description="Helical" evidence="1">
    <location>
        <begin position="58"/>
        <end position="76"/>
    </location>
</feature>